<keyword evidence="3" id="KW-1185">Reference proteome</keyword>
<feature type="compositionally biased region" description="Polar residues" evidence="1">
    <location>
        <begin position="1"/>
        <end position="17"/>
    </location>
</feature>
<dbReference type="AlphaFoldDB" id="A0A4Y2UJJ2"/>
<evidence type="ECO:0000313" key="3">
    <source>
        <dbReference type="Proteomes" id="UP000499080"/>
    </source>
</evidence>
<reference evidence="2 3" key="1">
    <citation type="journal article" date="2019" name="Sci. Rep.">
        <title>Orb-weaving spider Araneus ventricosus genome elucidates the spidroin gene catalogue.</title>
        <authorList>
            <person name="Kono N."/>
            <person name="Nakamura H."/>
            <person name="Ohtoshi R."/>
            <person name="Moran D.A.P."/>
            <person name="Shinohara A."/>
            <person name="Yoshida Y."/>
            <person name="Fujiwara M."/>
            <person name="Mori M."/>
            <person name="Tomita M."/>
            <person name="Arakawa K."/>
        </authorList>
    </citation>
    <scope>NUCLEOTIDE SEQUENCE [LARGE SCALE GENOMIC DNA]</scope>
</reference>
<comment type="caution">
    <text evidence="2">The sequence shown here is derived from an EMBL/GenBank/DDBJ whole genome shotgun (WGS) entry which is preliminary data.</text>
</comment>
<organism evidence="2 3">
    <name type="scientific">Araneus ventricosus</name>
    <name type="common">Orbweaver spider</name>
    <name type="synonym">Epeira ventricosa</name>
    <dbReference type="NCBI Taxonomy" id="182803"/>
    <lineage>
        <taxon>Eukaryota</taxon>
        <taxon>Metazoa</taxon>
        <taxon>Ecdysozoa</taxon>
        <taxon>Arthropoda</taxon>
        <taxon>Chelicerata</taxon>
        <taxon>Arachnida</taxon>
        <taxon>Araneae</taxon>
        <taxon>Araneomorphae</taxon>
        <taxon>Entelegynae</taxon>
        <taxon>Araneoidea</taxon>
        <taxon>Araneidae</taxon>
        <taxon>Araneus</taxon>
    </lineage>
</organism>
<sequence>MEPSQEGSCTEPSQEGTSKVYPRQCLGIQSLNGSGLYDSSSAKAGGVVANHLATARILPKEARTITGGRAANRHHWTIRGGENLLTYTATSHQ</sequence>
<name>A0A4Y2UJJ2_ARAVE</name>
<evidence type="ECO:0000256" key="1">
    <source>
        <dbReference type="SAM" id="MobiDB-lite"/>
    </source>
</evidence>
<dbReference type="Proteomes" id="UP000499080">
    <property type="component" value="Unassembled WGS sequence"/>
</dbReference>
<gene>
    <name evidence="2" type="ORF">AVEN_194023_1</name>
</gene>
<feature type="region of interest" description="Disordered" evidence="1">
    <location>
        <begin position="1"/>
        <end position="21"/>
    </location>
</feature>
<dbReference type="EMBL" id="BGPR01036467">
    <property type="protein sequence ID" value="GBO11700.1"/>
    <property type="molecule type" value="Genomic_DNA"/>
</dbReference>
<accession>A0A4Y2UJJ2</accession>
<protein>
    <submittedName>
        <fullName evidence="2">Uncharacterized protein</fullName>
    </submittedName>
</protein>
<proteinExistence type="predicted"/>
<evidence type="ECO:0000313" key="2">
    <source>
        <dbReference type="EMBL" id="GBO11700.1"/>
    </source>
</evidence>